<reference evidence="1 2" key="1">
    <citation type="submission" date="2016-12" db="EMBL/GenBank/DDBJ databases">
        <authorList>
            <person name="Song W.-J."/>
            <person name="Kurnit D.M."/>
        </authorList>
    </citation>
    <scope>NUCLEOTIDE SEQUENCE [LARGE SCALE GENOMIC DNA]</scope>
    <source>
        <strain evidence="1 2">STM7296</strain>
    </source>
</reference>
<dbReference type="Proteomes" id="UP000187012">
    <property type="component" value="Unassembled WGS sequence"/>
</dbReference>
<keyword evidence="2" id="KW-1185">Reference proteome</keyword>
<accession>A0A1N7S2W7</accession>
<dbReference type="AlphaFoldDB" id="A0A1N7S2W7"/>
<organism evidence="1 2">
    <name type="scientific">Paraburkholderia ribeironis</name>
    <dbReference type="NCBI Taxonomy" id="1247936"/>
    <lineage>
        <taxon>Bacteria</taxon>
        <taxon>Pseudomonadati</taxon>
        <taxon>Pseudomonadota</taxon>
        <taxon>Betaproteobacteria</taxon>
        <taxon>Burkholderiales</taxon>
        <taxon>Burkholderiaceae</taxon>
        <taxon>Paraburkholderia</taxon>
    </lineage>
</organism>
<sequence>MAYCHYPRNMPPSIACHFDFNQDLPAFQFRIYLLCQSNFSSNLLKLLNLDDVEVPRKKNI</sequence>
<protein>
    <submittedName>
        <fullName evidence="1">Uncharacterized protein</fullName>
    </submittedName>
</protein>
<proteinExistence type="predicted"/>
<evidence type="ECO:0000313" key="2">
    <source>
        <dbReference type="Proteomes" id="UP000187012"/>
    </source>
</evidence>
<gene>
    <name evidence="1" type="ORF">BN2475_310159</name>
</gene>
<evidence type="ECO:0000313" key="1">
    <source>
        <dbReference type="EMBL" id="SIT41691.1"/>
    </source>
</evidence>
<dbReference type="EMBL" id="CYGX02000031">
    <property type="protein sequence ID" value="SIT41691.1"/>
    <property type="molecule type" value="Genomic_DNA"/>
</dbReference>
<dbReference type="STRING" id="1247936.BN2475_310159"/>
<name>A0A1N7S2W7_9BURK</name>